<dbReference type="InterPro" id="IPR044814">
    <property type="entry name" value="Terpene_cyclase_plant_C1"/>
</dbReference>
<keyword evidence="3" id="KW-0460">Magnesium</keyword>
<dbReference type="AlphaFoldDB" id="A0AAN9KW80"/>
<proteinExistence type="predicted"/>
<dbReference type="CDD" id="cd00684">
    <property type="entry name" value="Terpene_cyclase_plant_C1"/>
    <property type="match status" value="1"/>
</dbReference>
<reference evidence="7 8" key="1">
    <citation type="submission" date="2024-01" db="EMBL/GenBank/DDBJ databases">
        <title>The genomes of 5 underutilized Papilionoideae crops provide insights into root nodulation and disease resistanc.</title>
        <authorList>
            <person name="Jiang F."/>
        </authorList>
    </citation>
    <scope>NUCLEOTIDE SEQUENCE [LARGE SCALE GENOMIC DNA]</scope>
    <source>
        <strain evidence="7">LVBAO_FW01</strain>
        <tissue evidence="7">Leaves</tissue>
    </source>
</reference>
<dbReference type="GO" id="GO:0010333">
    <property type="term" value="F:terpene synthase activity"/>
    <property type="evidence" value="ECO:0007669"/>
    <property type="project" value="InterPro"/>
</dbReference>
<dbReference type="PANTHER" id="PTHR31225:SF137">
    <property type="entry name" value="TERPENE SYNTHASE 11-RELATED"/>
    <property type="match status" value="1"/>
</dbReference>
<keyword evidence="2" id="KW-0479">Metal-binding</keyword>
<accession>A0AAN9KW80</accession>
<evidence type="ECO:0000313" key="8">
    <source>
        <dbReference type="Proteomes" id="UP001367508"/>
    </source>
</evidence>
<dbReference type="EMBL" id="JAYMYQ010000006">
    <property type="protein sequence ID" value="KAK7324762.1"/>
    <property type="molecule type" value="Genomic_DNA"/>
</dbReference>
<comment type="cofactor">
    <cofactor evidence="1">
        <name>Mg(2+)</name>
        <dbReference type="ChEBI" id="CHEBI:18420"/>
    </cofactor>
</comment>
<gene>
    <name evidence="7" type="ORF">VNO77_28593</name>
</gene>
<evidence type="ECO:0008006" key="9">
    <source>
        <dbReference type="Google" id="ProtNLM"/>
    </source>
</evidence>
<feature type="domain" description="Terpene synthase N-terminal" evidence="5">
    <location>
        <begin position="62"/>
        <end position="212"/>
    </location>
</feature>
<keyword evidence="4" id="KW-0456">Lyase</keyword>
<evidence type="ECO:0000313" key="7">
    <source>
        <dbReference type="EMBL" id="KAK7324762.1"/>
    </source>
</evidence>
<protein>
    <recommendedName>
        <fullName evidence="9">Terpene synthase 11</fullName>
    </recommendedName>
</protein>
<dbReference type="PANTHER" id="PTHR31225">
    <property type="entry name" value="OS04G0344100 PROTEIN-RELATED"/>
    <property type="match status" value="1"/>
</dbReference>
<dbReference type="GO" id="GO:0016102">
    <property type="term" value="P:diterpenoid biosynthetic process"/>
    <property type="evidence" value="ECO:0007669"/>
    <property type="project" value="InterPro"/>
</dbReference>
<feature type="domain" description="Terpene synthase metal-binding" evidence="6">
    <location>
        <begin position="270"/>
        <end position="507"/>
    </location>
</feature>
<name>A0AAN9KW80_CANGL</name>
<dbReference type="InterPro" id="IPR005630">
    <property type="entry name" value="Terpene_synthase_metal-bd"/>
</dbReference>
<dbReference type="InterPro" id="IPR034741">
    <property type="entry name" value="Terpene_cyclase-like_1_C"/>
</dbReference>
<dbReference type="InterPro" id="IPR008949">
    <property type="entry name" value="Isoprenoid_synthase_dom_sf"/>
</dbReference>
<dbReference type="SUPFAM" id="SSF48576">
    <property type="entry name" value="Terpenoid synthases"/>
    <property type="match status" value="1"/>
</dbReference>
<dbReference type="Proteomes" id="UP001367508">
    <property type="component" value="Unassembled WGS sequence"/>
</dbReference>
<organism evidence="7 8">
    <name type="scientific">Canavalia gladiata</name>
    <name type="common">Sword bean</name>
    <name type="synonym">Dolichos gladiatus</name>
    <dbReference type="NCBI Taxonomy" id="3824"/>
    <lineage>
        <taxon>Eukaryota</taxon>
        <taxon>Viridiplantae</taxon>
        <taxon>Streptophyta</taxon>
        <taxon>Embryophyta</taxon>
        <taxon>Tracheophyta</taxon>
        <taxon>Spermatophyta</taxon>
        <taxon>Magnoliopsida</taxon>
        <taxon>eudicotyledons</taxon>
        <taxon>Gunneridae</taxon>
        <taxon>Pentapetalae</taxon>
        <taxon>rosids</taxon>
        <taxon>fabids</taxon>
        <taxon>Fabales</taxon>
        <taxon>Fabaceae</taxon>
        <taxon>Papilionoideae</taxon>
        <taxon>50 kb inversion clade</taxon>
        <taxon>NPAAA clade</taxon>
        <taxon>indigoferoid/millettioid clade</taxon>
        <taxon>Phaseoleae</taxon>
        <taxon>Canavalia</taxon>
    </lineage>
</organism>
<dbReference type="InterPro" id="IPR036965">
    <property type="entry name" value="Terpene_synth_N_sf"/>
</dbReference>
<dbReference type="Pfam" id="PF01397">
    <property type="entry name" value="Terpene_synth"/>
    <property type="match status" value="1"/>
</dbReference>
<evidence type="ECO:0000259" key="5">
    <source>
        <dbReference type="Pfam" id="PF01397"/>
    </source>
</evidence>
<dbReference type="Gene3D" id="1.50.10.130">
    <property type="entry name" value="Terpene synthase, N-terminal domain"/>
    <property type="match status" value="1"/>
</dbReference>
<dbReference type="GO" id="GO:0000287">
    <property type="term" value="F:magnesium ion binding"/>
    <property type="evidence" value="ECO:0007669"/>
    <property type="project" value="InterPro"/>
</dbReference>
<dbReference type="InterPro" id="IPR008930">
    <property type="entry name" value="Terpenoid_cyclase/PrenylTrfase"/>
</dbReference>
<evidence type="ECO:0000256" key="3">
    <source>
        <dbReference type="ARBA" id="ARBA00022842"/>
    </source>
</evidence>
<dbReference type="Gene3D" id="1.10.600.10">
    <property type="entry name" value="Farnesyl Diphosphate Synthase"/>
    <property type="match status" value="1"/>
</dbReference>
<dbReference type="SFLD" id="SFLDG01019">
    <property type="entry name" value="Terpene_Cyclase_Like_1_C_Termi"/>
    <property type="match status" value="1"/>
</dbReference>
<keyword evidence="8" id="KW-1185">Reference proteome</keyword>
<evidence type="ECO:0000259" key="6">
    <source>
        <dbReference type="Pfam" id="PF03936"/>
    </source>
</evidence>
<dbReference type="FunFam" id="1.10.600.10:FF:000007">
    <property type="entry name" value="Isoprene synthase, chloroplastic"/>
    <property type="match status" value="1"/>
</dbReference>
<dbReference type="InterPro" id="IPR050148">
    <property type="entry name" value="Terpene_synthase-like"/>
</dbReference>
<dbReference type="SFLD" id="SFLDS00005">
    <property type="entry name" value="Isoprenoid_Synthase_Type_I"/>
    <property type="match status" value="1"/>
</dbReference>
<dbReference type="SUPFAM" id="SSF48239">
    <property type="entry name" value="Terpenoid cyclases/Protein prenyltransferases"/>
    <property type="match status" value="1"/>
</dbReference>
<dbReference type="InterPro" id="IPR001906">
    <property type="entry name" value="Terpene_synth_N"/>
</dbReference>
<comment type="caution">
    <text evidence="7">The sequence shown here is derived from an EMBL/GenBank/DDBJ whole genome shotgun (WGS) entry which is preliminary data.</text>
</comment>
<evidence type="ECO:0000256" key="4">
    <source>
        <dbReference type="ARBA" id="ARBA00023239"/>
    </source>
</evidence>
<sequence>MAVKELVISSLTTSLTHHYSRPSLYQSSSFSLQTSIRGIIHNRLSTKCVAFHNKAPCEIDPCTKSLEEIKRRCQEALLISGDPLRTLKMIDTIQGLGIGHHVEEEINVQLASLQDWDAAHDLFATALQFRLLRHNGWPTTSDVFNKFLDKNGNFKASLSTDIWGMLSLYEASYLGAKGEEVLQQAMDLSRAHLHKSLPHLGPKVRRHVARALTLPRHQRMGKLETKNNMEEYSKDSSQIPALVELAKLDFDMVQSLNQRELAEISRWWRELGLVERLGFARDRPAECFLWTVGIFPEPRYSNCRIELTKTICILLVMDDIFDTYGSLDELVLFTKAIKRWDLDAMEQLPEYMKICYMALYNTTHEIAYRIQKEYGQTVVAFLKRTWIDIFEAFLKEAKWFNSGYIPSFREYLENGVTSAGSHMALVHATFLIGDGFSKETISMMKLNPRLFSCSGEILRLWDDLGTSREEQKRGDNACSIQCFMRENNISDENVARKHIRQLIGNLWLELNSLAMTTTSLPSSIVKASLNMARTAQVIYQHGDDQSTFTVDDYVQTLIFTPSVGS</sequence>
<evidence type="ECO:0000256" key="2">
    <source>
        <dbReference type="ARBA" id="ARBA00022723"/>
    </source>
</evidence>
<evidence type="ECO:0000256" key="1">
    <source>
        <dbReference type="ARBA" id="ARBA00001946"/>
    </source>
</evidence>
<dbReference type="Pfam" id="PF03936">
    <property type="entry name" value="Terpene_synth_C"/>
    <property type="match status" value="1"/>
</dbReference>